<evidence type="ECO:0000313" key="6">
    <source>
        <dbReference type="Proteomes" id="UP000649604"/>
    </source>
</evidence>
<dbReference type="InterPro" id="IPR006059">
    <property type="entry name" value="SBP"/>
</dbReference>
<evidence type="ECO:0000256" key="2">
    <source>
        <dbReference type="ARBA" id="ARBA00022448"/>
    </source>
</evidence>
<evidence type="ECO:0000256" key="3">
    <source>
        <dbReference type="ARBA" id="ARBA00022729"/>
    </source>
</evidence>
<comment type="caution">
    <text evidence="5">The sequence shown here is derived from an EMBL/GenBank/DDBJ whole genome shotgun (WGS) entry which is preliminary data.</text>
</comment>
<sequence>MKSMKQTCLVLALTVMMAITLTTAALAAEEVKLTYWTHWCSNGDYEYFWPKAAEQFNAEHPDVDFEFELVCVPYEGYEAKYTSAFQAGKGPDLFNGMPHTWAGQYGAADPMPADIAESLEQVLVKPAQEWGLFNGVRYGMPYEGGNFMMMFINTDMFVEAGLDPDDPPETFDELLEYAKKLTKYDEQGNITQAGYGIRWKGHPFGIADKAMPFVHAWGGQLLSWDEKKASGYVNSPESVAGIEFYGELVNEHKVASIEVDNPVGMFAQGLAGIIFRESWLPGWLQKNAPHINYKVYPMPVAAMEPGVYTSFAWAIMVNKNAPEANKKWAWEFFKWYINNPELRKEHYIEANILPSFEDTASQEPFTSRPDYEAWKTMIQGRTAPSYYIPPAHEVLQAFGQAVLDVLYDKADAQTALDQAAAQIDEILAQYE</sequence>
<organism evidence="5 6">
    <name type="scientific">candidate division KSB3 bacterium</name>
    <dbReference type="NCBI Taxonomy" id="2044937"/>
    <lineage>
        <taxon>Bacteria</taxon>
        <taxon>candidate division KSB3</taxon>
    </lineage>
</organism>
<evidence type="ECO:0000313" key="5">
    <source>
        <dbReference type="EMBL" id="MBD3327574.1"/>
    </source>
</evidence>
<dbReference type="AlphaFoldDB" id="A0A9D5K0D3"/>
<feature type="signal peptide" evidence="4">
    <location>
        <begin position="1"/>
        <end position="27"/>
    </location>
</feature>
<accession>A0A9D5K0D3</accession>
<dbReference type="PANTHER" id="PTHR30061">
    <property type="entry name" value="MALTOSE-BINDING PERIPLASMIC PROTEIN"/>
    <property type="match status" value="1"/>
</dbReference>
<keyword evidence="2" id="KW-0813">Transport</keyword>
<dbReference type="EMBL" id="WJJP01000761">
    <property type="protein sequence ID" value="MBD3327574.1"/>
    <property type="molecule type" value="Genomic_DNA"/>
</dbReference>
<protein>
    <submittedName>
        <fullName evidence="5">Extracellular solute-binding protein</fullName>
    </submittedName>
</protein>
<dbReference type="GO" id="GO:0042956">
    <property type="term" value="P:maltodextrin transmembrane transport"/>
    <property type="evidence" value="ECO:0007669"/>
    <property type="project" value="TreeGrafter"/>
</dbReference>
<reference evidence="5" key="1">
    <citation type="submission" date="2019-11" db="EMBL/GenBank/DDBJ databases">
        <title>Microbial mats filling the niche in hypersaline microbial mats.</title>
        <authorList>
            <person name="Wong H.L."/>
            <person name="Macleod F.I."/>
            <person name="White R.A. III"/>
            <person name="Burns B.P."/>
        </authorList>
    </citation>
    <scope>NUCLEOTIDE SEQUENCE</scope>
    <source>
        <strain evidence="5">Rbin_158</strain>
    </source>
</reference>
<feature type="chain" id="PRO_5039302032" evidence="4">
    <location>
        <begin position="28"/>
        <end position="431"/>
    </location>
</feature>
<comment type="similarity">
    <text evidence="1">Belongs to the bacterial solute-binding protein 1 family.</text>
</comment>
<dbReference type="GO" id="GO:1901982">
    <property type="term" value="F:maltose binding"/>
    <property type="evidence" value="ECO:0007669"/>
    <property type="project" value="TreeGrafter"/>
</dbReference>
<proteinExistence type="inferred from homology"/>
<gene>
    <name evidence="5" type="ORF">GF339_23520</name>
</gene>
<dbReference type="Proteomes" id="UP000649604">
    <property type="component" value="Unassembled WGS sequence"/>
</dbReference>
<evidence type="ECO:0000256" key="1">
    <source>
        <dbReference type="ARBA" id="ARBA00008520"/>
    </source>
</evidence>
<dbReference type="Pfam" id="PF01547">
    <property type="entry name" value="SBP_bac_1"/>
    <property type="match status" value="1"/>
</dbReference>
<keyword evidence="3 4" id="KW-0732">Signal</keyword>
<dbReference type="GO" id="GO:0055052">
    <property type="term" value="C:ATP-binding cassette (ABC) transporter complex, substrate-binding subunit-containing"/>
    <property type="evidence" value="ECO:0007669"/>
    <property type="project" value="TreeGrafter"/>
</dbReference>
<dbReference type="Gene3D" id="3.40.190.10">
    <property type="entry name" value="Periplasmic binding protein-like II"/>
    <property type="match status" value="1"/>
</dbReference>
<dbReference type="PANTHER" id="PTHR30061:SF50">
    <property type="entry name" value="MALTOSE_MALTODEXTRIN-BINDING PERIPLASMIC PROTEIN"/>
    <property type="match status" value="1"/>
</dbReference>
<name>A0A9D5K0D3_9BACT</name>
<dbReference type="SUPFAM" id="SSF53850">
    <property type="entry name" value="Periplasmic binding protein-like II"/>
    <property type="match status" value="1"/>
</dbReference>
<evidence type="ECO:0000256" key="4">
    <source>
        <dbReference type="SAM" id="SignalP"/>
    </source>
</evidence>
<dbReference type="GO" id="GO:0015768">
    <property type="term" value="P:maltose transport"/>
    <property type="evidence" value="ECO:0007669"/>
    <property type="project" value="TreeGrafter"/>
</dbReference>